<keyword evidence="8" id="KW-0106">Calcium</keyword>
<dbReference type="InterPro" id="IPR002921">
    <property type="entry name" value="Fungal_lipase-type"/>
</dbReference>
<evidence type="ECO:0000259" key="17">
    <source>
        <dbReference type="Pfam" id="PF01764"/>
    </source>
</evidence>
<evidence type="ECO:0000256" key="9">
    <source>
        <dbReference type="ARBA" id="ARBA00022963"/>
    </source>
</evidence>
<evidence type="ECO:0000256" key="1">
    <source>
        <dbReference type="ARBA" id="ARBA00001913"/>
    </source>
</evidence>
<evidence type="ECO:0000313" key="19">
    <source>
        <dbReference type="WBParaSite" id="Gr19_v10_g7547.t1"/>
    </source>
</evidence>
<dbReference type="GO" id="GO:0019369">
    <property type="term" value="P:arachidonate metabolic process"/>
    <property type="evidence" value="ECO:0007669"/>
    <property type="project" value="TreeGrafter"/>
</dbReference>
<keyword evidence="6" id="KW-0479">Metal-binding</keyword>
<evidence type="ECO:0000256" key="13">
    <source>
        <dbReference type="ARBA" id="ARBA00024531"/>
    </source>
</evidence>
<evidence type="ECO:0000256" key="3">
    <source>
        <dbReference type="ARBA" id="ARBA00022475"/>
    </source>
</evidence>
<feature type="transmembrane region" description="Helical" evidence="16">
    <location>
        <begin position="26"/>
        <end position="46"/>
    </location>
</feature>
<proteinExistence type="predicted"/>
<dbReference type="GO" id="GO:0004806">
    <property type="term" value="F:triacylglycerol lipase activity"/>
    <property type="evidence" value="ECO:0007669"/>
    <property type="project" value="TreeGrafter"/>
</dbReference>
<dbReference type="GO" id="GO:0005737">
    <property type="term" value="C:cytoplasm"/>
    <property type="evidence" value="ECO:0007669"/>
    <property type="project" value="TreeGrafter"/>
</dbReference>
<dbReference type="GO" id="GO:0046872">
    <property type="term" value="F:metal ion binding"/>
    <property type="evidence" value="ECO:0007669"/>
    <property type="project" value="UniProtKB-KW"/>
</dbReference>
<reference evidence="19" key="1">
    <citation type="submission" date="2022-11" db="UniProtKB">
        <authorList>
            <consortium name="WormBaseParasite"/>
        </authorList>
    </citation>
    <scope>IDENTIFICATION</scope>
</reference>
<evidence type="ECO:0000256" key="7">
    <source>
        <dbReference type="ARBA" id="ARBA00022801"/>
    </source>
</evidence>
<evidence type="ECO:0000256" key="4">
    <source>
        <dbReference type="ARBA" id="ARBA00022553"/>
    </source>
</evidence>
<dbReference type="EC" id="3.1.1.116" evidence="14"/>
<evidence type="ECO:0000256" key="6">
    <source>
        <dbReference type="ARBA" id="ARBA00022723"/>
    </source>
</evidence>
<feature type="transmembrane region" description="Helical" evidence="16">
    <location>
        <begin position="133"/>
        <end position="156"/>
    </location>
</feature>
<dbReference type="Gene3D" id="3.40.50.1820">
    <property type="entry name" value="alpha/beta hydrolase"/>
    <property type="match status" value="1"/>
</dbReference>
<dbReference type="Proteomes" id="UP000887572">
    <property type="component" value="Unplaced"/>
</dbReference>
<feature type="region of interest" description="Disordered" evidence="15">
    <location>
        <begin position="644"/>
        <end position="664"/>
    </location>
</feature>
<keyword evidence="7" id="KW-0378">Hydrolase</keyword>
<accession>A0A914I881</accession>
<comment type="catalytic activity">
    <reaction evidence="13">
        <text>a 1,2-diacyl-sn-glycerol + H2O = a 2-acylglycerol + a fatty acid + H(+)</text>
        <dbReference type="Rhea" id="RHEA:33275"/>
        <dbReference type="ChEBI" id="CHEBI:15377"/>
        <dbReference type="ChEBI" id="CHEBI:15378"/>
        <dbReference type="ChEBI" id="CHEBI:17389"/>
        <dbReference type="ChEBI" id="CHEBI:17815"/>
        <dbReference type="ChEBI" id="CHEBI:28868"/>
        <dbReference type="EC" id="3.1.1.116"/>
    </reaction>
    <physiologicalReaction direction="left-to-right" evidence="13">
        <dbReference type="Rhea" id="RHEA:33276"/>
    </physiologicalReaction>
</comment>
<feature type="transmembrane region" description="Helical" evidence="16">
    <location>
        <begin position="197"/>
        <end position="223"/>
    </location>
</feature>
<keyword evidence="12 16" id="KW-0472">Membrane</keyword>
<evidence type="ECO:0000256" key="10">
    <source>
        <dbReference type="ARBA" id="ARBA00022989"/>
    </source>
</evidence>
<evidence type="ECO:0000256" key="14">
    <source>
        <dbReference type="ARBA" id="ARBA00026104"/>
    </source>
</evidence>
<evidence type="ECO:0000256" key="16">
    <source>
        <dbReference type="SAM" id="Phobius"/>
    </source>
</evidence>
<dbReference type="GO" id="GO:0046340">
    <property type="term" value="P:diacylglycerol catabolic process"/>
    <property type="evidence" value="ECO:0007669"/>
    <property type="project" value="TreeGrafter"/>
</dbReference>
<feature type="transmembrane region" description="Helical" evidence="16">
    <location>
        <begin position="96"/>
        <end position="121"/>
    </location>
</feature>
<dbReference type="GO" id="GO:0022008">
    <property type="term" value="P:neurogenesis"/>
    <property type="evidence" value="ECO:0007669"/>
    <property type="project" value="TreeGrafter"/>
</dbReference>
<dbReference type="SUPFAM" id="SSF53474">
    <property type="entry name" value="alpha/beta-Hydrolases"/>
    <property type="match status" value="1"/>
</dbReference>
<sequence>MPSLQAFGRHWNIASDDFVFPGLTDLFARGAWVLISVAIFIVHNPFECNSVSWLPLVVVMLALNIVSAGLSISLALLSAQGSVMNTERRRHVPMLLYARLPIFLTEIAWTAWTTLIAFNVLDNASHMCRISTGIRIAVVLELFLVFSTLFGVFLVFNPIDGRRMDRSMVDERLYWRKRFFLCKMGQDSLVREAIDDIATLVAFYFVDTDFVLSDIIAGLLLLVHSPNKRIPPSLDSLQSVVKSRPEWMQIPNCLEMANRYLGFSVAVYGWPFYVLTNCACYSWCLLCRQLCNTSKGVASDEFVVVADNCCSCHRSAFMLRLDADCRLYFLSLRNRLFEVPFAVLVDDKTRAVVIAIRGSASFMDLITDLSLSDELLGNSVDVDSDPILRNDKELDGRGEVRVHKGMLRGARYVYETLMSNHVLEDLELKYPDYCLVVCGHSLGGGIGSLLALLLKAKYPDVRCYAFAPPGPVISENGIPDTERNTLSIVLGDDVIPRMTTHSIHLLKQEIEREIVSTDRAKYEVLIKGFFKLFLAYPFELHSTSADTDTVSTRNLCRAESAIVPPSLLQPPSAEQWRDGAGIRHLRPPGHLLHLAYNDENNVELRWIPHTAFYEIQLNASMIRDHWIFNIDKALSKAANAFVNAGGGNEHQQQQHDDRRPIFKA</sequence>
<evidence type="ECO:0000256" key="5">
    <source>
        <dbReference type="ARBA" id="ARBA00022692"/>
    </source>
</evidence>
<evidence type="ECO:0000256" key="2">
    <source>
        <dbReference type="ARBA" id="ARBA00004651"/>
    </source>
</evidence>
<evidence type="ECO:0000256" key="15">
    <source>
        <dbReference type="SAM" id="MobiDB-lite"/>
    </source>
</evidence>
<dbReference type="AlphaFoldDB" id="A0A914I881"/>
<keyword evidence="18" id="KW-1185">Reference proteome</keyword>
<dbReference type="PANTHER" id="PTHR45792:SF2">
    <property type="entry name" value="DIACYLGLYCEROL LIPASE-BETA"/>
    <property type="match status" value="1"/>
</dbReference>
<dbReference type="GO" id="GO:0005886">
    <property type="term" value="C:plasma membrane"/>
    <property type="evidence" value="ECO:0007669"/>
    <property type="project" value="UniProtKB-SubCell"/>
</dbReference>
<keyword evidence="4" id="KW-0597">Phosphoprotein</keyword>
<dbReference type="Pfam" id="PF01764">
    <property type="entry name" value="Lipase_3"/>
    <property type="match status" value="1"/>
</dbReference>
<comment type="subcellular location">
    <subcellularLocation>
        <location evidence="2">Cell membrane</location>
        <topology evidence="2">Multi-pass membrane protein</topology>
    </subcellularLocation>
</comment>
<keyword evidence="3" id="KW-1003">Cell membrane</keyword>
<dbReference type="CDD" id="cd00519">
    <property type="entry name" value="Lipase_3"/>
    <property type="match status" value="1"/>
</dbReference>
<dbReference type="WBParaSite" id="Gr19_v10_g7547.t1">
    <property type="protein sequence ID" value="Gr19_v10_g7547.t1"/>
    <property type="gene ID" value="Gr19_v10_g7547"/>
</dbReference>
<keyword evidence="10 16" id="KW-1133">Transmembrane helix</keyword>
<dbReference type="PANTHER" id="PTHR45792">
    <property type="entry name" value="DIACYLGLYCEROL LIPASE HOMOLOG-RELATED"/>
    <property type="match status" value="1"/>
</dbReference>
<comment type="cofactor">
    <cofactor evidence="1">
        <name>Ca(2+)</name>
        <dbReference type="ChEBI" id="CHEBI:29108"/>
    </cofactor>
</comment>
<keyword evidence="5 16" id="KW-0812">Transmembrane</keyword>
<dbReference type="InterPro" id="IPR029058">
    <property type="entry name" value="AB_hydrolase_fold"/>
</dbReference>
<organism evidence="18 19">
    <name type="scientific">Globodera rostochiensis</name>
    <name type="common">Golden nematode worm</name>
    <name type="synonym">Heterodera rostochiensis</name>
    <dbReference type="NCBI Taxonomy" id="31243"/>
    <lineage>
        <taxon>Eukaryota</taxon>
        <taxon>Metazoa</taxon>
        <taxon>Ecdysozoa</taxon>
        <taxon>Nematoda</taxon>
        <taxon>Chromadorea</taxon>
        <taxon>Rhabditida</taxon>
        <taxon>Tylenchina</taxon>
        <taxon>Tylenchomorpha</taxon>
        <taxon>Tylenchoidea</taxon>
        <taxon>Heteroderidae</taxon>
        <taxon>Heteroderinae</taxon>
        <taxon>Globodera</taxon>
    </lineage>
</organism>
<feature type="domain" description="Fungal lipase-type" evidence="17">
    <location>
        <begin position="353"/>
        <end position="500"/>
    </location>
</feature>
<name>A0A914I881_GLORO</name>
<evidence type="ECO:0000256" key="8">
    <source>
        <dbReference type="ARBA" id="ARBA00022837"/>
    </source>
</evidence>
<evidence type="ECO:0000313" key="18">
    <source>
        <dbReference type="Proteomes" id="UP000887572"/>
    </source>
</evidence>
<evidence type="ECO:0000256" key="11">
    <source>
        <dbReference type="ARBA" id="ARBA00023098"/>
    </source>
</evidence>
<feature type="transmembrane region" description="Helical" evidence="16">
    <location>
        <begin position="53"/>
        <end position="76"/>
    </location>
</feature>
<feature type="compositionally biased region" description="Basic and acidic residues" evidence="15">
    <location>
        <begin position="652"/>
        <end position="664"/>
    </location>
</feature>
<keyword evidence="11" id="KW-0443">Lipid metabolism</keyword>
<evidence type="ECO:0000256" key="12">
    <source>
        <dbReference type="ARBA" id="ARBA00023136"/>
    </source>
</evidence>
<protein>
    <recommendedName>
        <fullName evidence="14">sn-1-specific diacylglycerol lipase</fullName>
        <ecNumber evidence="14">3.1.1.116</ecNumber>
    </recommendedName>
</protein>
<keyword evidence="9" id="KW-0442">Lipid degradation</keyword>
<dbReference type="InterPro" id="IPR052214">
    <property type="entry name" value="DAG_Lipase-Related"/>
</dbReference>